<accession>A0A9E8Z851</accession>
<evidence type="ECO:0000256" key="1">
    <source>
        <dbReference type="ARBA" id="ARBA00005771"/>
    </source>
</evidence>
<reference evidence="4" key="1">
    <citation type="submission" date="2022-12" db="EMBL/GenBank/DDBJ databases">
        <title>Polyphasic identification of a Novel Hot-Spring Cyanobacterium Ocullathermofonsia sinensis gen nov. sp. nov. and Genomic Insights on its Adaptations to the Thermal Habitat.</title>
        <authorList>
            <person name="Daroch M."/>
            <person name="Tang J."/>
            <person name="Jiang Y."/>
        </authorList>
    </citation>
    <scope>NUCLEOTIDE SEQUENCE</scope>
    <source>
        <strain evidence="4">PKUAC-SCTA174</strain>
    </source>
</reference>
<dbReference type="InterPro" id="IPR000863">
    <property type="entry name" value="Sulfotransferase_dom"/>
</dbReference>
<evidence type="ECO:0000256" key="2">
    <source>
        <dbReference type="ARBA" id="ARBA00022679"/>
    </source>
</evidence>
<evidence type="ECO:0000259" key="3">
    <source>
        <dbReference type="Pfam" id="PF00685"/>
    </source>
</evidence>
<keyword evidence="2" id="KW-0808">Transferase</keyword>
<dbReference type="Proteomes" id="UP001163152">
    <property type="component" value="Chromosome"/>
</dbReference>
<dbReference type="GO" id="GO:0008146">
    <property type="term" value="F:sulfotransferase activity"/>
    <property type="evidence" value="ECO:0007669"/>
    <property type="project" value="InterPro"/>
</dbReference>
<feature type="domain" description="Sulfotransferase" evidence="3">
    <location>
        <begin position="21"/>
        <end position="162"/>
    </location>
</feature>
<keyword evidence="5" id="KW-1185">Reference proteome</keyword>
<organism evidence="4 5">
    <name type="scientific">Thermocoleostomius sinensis A174</name>
    <dbReference type="NCBI Taxonomy" id="2016057"/>
    <lineage>
        <taxon>Bacteria</taxon>
        <taxon>Bacillati</taxon>
        <taxon>Cyanobacteriota</taxon>
        <taxon>Cyanophyceae</taxon>
        <taxon>Oculatellales</taxon>
        <taxon>Oculatellaceae</taxon>
        <taxon>Thermocoleostomius</taxon>
    </lineage>
</organism>
<protein>
    <submittedName>
        <fullName evidence="4">Sulfotransferase domain-containing protein</fullName>
    </submittedName>
</protein>
<name>A0A9E8Z851_9CYAN</name>
<dbReference type="Pfam" id="PF00685">
    <property type="entry name" value="Sulfotransfer_1"/>
    <property type="match status" value="1"/>
</dbReference>
<dbReference type="KEGG" id="tsin:OXH18_13690"/>
<dbReference type="EMBL" id="CP113797">
    <property type="protein sequence ID" value="WAL58240.1"/>
    <property type="molecule type" value="Genomic_DNA"/>
</dbReference>
<dbReference type="SUPFAM" id="SSF52540">
    <property type="entry name" value="P-loop containing nucleoside triphosphate hydrolases"/>
    <property type="match status" value="1"/>
</dbReference>
<sequence>MYRSASTLQFQITSRLVKDNQLGQQIGWIDALRFNAVRDRYIHEPELKVIKVHTCTEPIAAEFWQGNAIGIYTFRDIRDVFVSSMRQRNKSFDSVWEEGFIEQCLENHKRWTELPNVLISRYETIMSDLPHEVDRIAKHLGINLKPNECQAIAADYSIEIQQVRIQQFTNTLLQTPLAPNDHREIVDYHDEETLLHMNHINSAQVGRWRHDLSSQEAILIGDRVKDWCAHNTYPASEFLHSTPS</sequence>
<evidence type="ECO:0000313" key="5">
    <source>
        <dbReference type="Proteomes" id="UP001163152"/>
    </source>
</evidence>
<comment type="similarity">
    <text evidence="1">Belongs to the sulfotransferase 1 family.</text>
</comment>
<gene>
    <name evidence="4" type="ORF">OXH18_13690</name>
</gene>
<evidence type="ECO:0000313" key="4">
    <source>
        <dbReference type="EMBL" id="WAL58240.1"/>
    </source>
</evidence>
<dbReference type="InterPro" id="IPR027417">
    <property type="entry name" value="P-loop_NTPase"/>
</dbReference>
<dbReference type="PANTHER" id="PTHR11783">
    <property type="entry name" value="SULFOTRANSFERASE SULT"/>
    <property type="match status" value="1"/>
</dbReference>
<dbReference type="AlphaFoldDB" id="A0A9E8Z851"/>
<dbReference type="Gene3D" id="3.40.50.300">
    <property type="entry name" value="P-loop containing nucleotide triphosphate hydrolases"/>
    <property type="match status" value="1"/>
</dbReference>
<proteinExistence type="inferred from homology"/>
<dbReference type="RefSeq" id="WP_268607644.1">
    <property type="nucleotide sequence ID" value="NZ_CP113797.1"/>
</dbReference>